<proteinExistence type="predicted"/>
<sequence>MKNTTIKTVKTAAQLKAMQIKAMKVAETLSKEVIIADKGEQHIQAKSGIAYELSVKDGKENFDVIAKKVGDDLEVTLEDSVVIFDDYFTICSTDLSCLVSLPAENGLYHVVDTFVTLEDGTQLVYFYGDETFISSNSSVTSESFSEAASSLSSTSMATLGLLAGAVALGGGGAAGDIGTTITGFFSAGKYVSGGTDAVTVMKADGSGDELGTGSLKDDGSYTITFTGENANYTGPVYVKLADTVMHKDEATDINKEVGTPLFAVAVIGSGTTTININVQTTIAYKVAGGNPDTAVDKTVVDNANKLTQEALGLDSNILTTKIDTINSQGDESGSKKAGYMAGALSGYAGGFATAIAEISADIKDKGALDSTTAGKLVTGLTAVNTKMAAEVATITTDVATKATAVTAAQDAVTAAQTAVDADDGTDADALATLNTTLAAAKETLATAEEAYKIAVAKLAEYKEYAVASQDSMGDFADNLKANVVAIKSIDISDDNGKTDADFITNEADQTITATLDNALTTGQKLWYSVDDGATWKDTEHTTAKGITVSFDATLNEGSSRIQLAITGADATATSVKTDKIGAIAQHFYTLDTRDSTVESVVISATNSADVAKTDTLMAGDKVIVSIIMSEVVIVTADADTDKPTYEIMVGANARVATYVSGSGTDTLKFAYIIVNNETDDAGGITADTNKLTLKNTGTITDIAGNAANLDSPAATTNTITVDTQAPDAPSNLALATSDDTGSSDDDNITNKTIVTITGKAEAGATVELFNGSTSLGTTTANSSGVFNKEVTLTAGSTGITAKATDAAGNVSAPTSTALSVTVDTTDPAFSSNTASSNAATNADITTVVYDASATDNGGAADANITYSITGGANAALFEFKDAAAAAAGQLTYKSEQTAEADHEVIITATDTAGNTATQTVTIHAKNLSTSVNWIGAMDLDNTINNAEKAEDLLTGVVASATPTPTIEEIRFYEVTNSVVSSTAAFTIDKTNITQPTTVSTQPTTVSGVAKSWSITAANMPNLVDGKTYVAKIDLKDGSTEVTQTSKAVTYDFTAPTVSSVEFTSDAGTDKTYKAGDTIEITVTMSEDTIVAGDPRIALLSGKYATYASGSGSDKLIFTYTVATGDTDANGLAIVANALNLNGGTLTDTAGNTAVITHAAVADNADHMIDTTPPVFSSGNTGTGVAGQDIAVYDAEVNGGDSSVTYAISGTDMTKFNFDTDTGVVTYKEKPTVESTTADQITITATDVAGNKTEQTVSISVVEKPVASSTINEAQNIDVRSPIVLTFSEIVTANSNFNIVLTDTNDSDGDSTNGVDGVGWKSDTTQNNQTIAVDSNMVTITNVGDKSIVTINPKFDFDFATHYTISIGAGAFTGTASNQESAAISMSFDTVTPKDDNLGTQSQTQVADTDMLANSNWWISAHQGSLYQNPLEIAAGEKDIAVAVSMAPTTYTQYAGHVALMGDTDIKDVIYLDHYNGVLNTPPTVADYSDDLYAQNNWSTINDNTFNGKKIDGTSEIISSNSGTGVAYQEATSSVYSDTRLEELGHGAVLHG</sequence>
<comment type="caution">
    <text evidence="3">The sequence shown here is derived from an EMBL/GenBank/DDBJ whole genome shotgun (WGS) entry which is preliminary data.</text>
</comment>
<evidence type="ECO:0000259" key="2">
    <source>
        <dbReference type="PROSITE" id="PS50268"/>
    </source>
</evidence>
<evidence type="ECO:0000256" key="1">
    <source>
        <dbReference type="SAM" id="Coils"/>
    </source>
</evidence>
<gene>
    <name evidence="3" type="ORF">H0A76_09035</name>
</gene>
<dbReference type="InterPro" id="IPR002126">
    <property type="entry name" value="Cadherin-like_dom"/>
</dbReference>
<dbReference type="Gene3D" id="2.60.40.10">
    <property type="entry name" value="Immunoglobulins"/>
    <property type="match status" value="1"/>
</dbReference>
<dbReference type="InterPro" id="IPR013783">
    <property type="entry name" value="Ig-like_fold"/>
</dbReference>
<dbReference type="CDD" id="cd11304">
    <property type="entry name" value="Cadherin_repeat"/>
    <property type="match status" value="1"/>
</dbReference>
<dbReference type="Proteomes" id="UP000568751">
    <property type="component" value="Unassembled WGS sequence"/>
</dbReference>
<dbReference type="GO" id="GO:0007156">
    <property type="term" value="P:homophilic cell adhesion via plasma membrane adhesion molecules"/>
    <property type="evidence" value="ECO:0007669"/>
    <property type="project" value="InterPro"/>
</dbReference>
<dbReference type="SUPFAM" id="SSF49313">
    <property type="entry name" value="Cadherin-like"/>
    <property type="match status" value="2"/>
</dbReference>
<protein>
    <submittedName>
        <fullName evidence="3">Ig-like domain-containing protein</fullName>
    </submittedName>
</protein>
<dbReference type="PROSITE" id="PS50268">
    <property type="entry name" value="CADHERIN_2"/>
    <property type="match status" value="1"/>
</dbReference>
<dbReference type="GO" id="GO:0016020">
    <property type="term" value="C:membrane"/>
    <property type="evidence" value="ECO:0007669"/>
    <property type="project" value="InterPro"/>
</dbReference>
<dbReference type="Pfam" id="PF19077">
    <property type="entry name" value="Big_13"/>
    <property type="match status" value="1"/>
</dbReference>
<feature type="coiled-coil region" evidence="1">
    <location>
        <begin position="430"/>
        <end position="457"/>
    </location>
</feature>
<reference evidence="3 4" key="1">
    <citation type="submission" date="2020-05" db="EMBL/GenBank/DDBJ databases">
        <title>Horizontal transmission and recombination maintain forever young bacterial symbiont genomes.</title>
        <authorList>
            <person name="Russell S.L."/>
            <person name="Pepper-Tunick E."/>
            <person name="Svedberg J."/>
            <person name="Byrne A."/>
            <person name="Ruelas Castillo J."/>
            <person name="Vollmers C."/>
            <person name="Beinart R.A."/>
            <person name="Corbett-Detig R."/>
        </authorList>
    </citation>
    <scope>NUCLEOTIDE SEQUENCE [LARGE SCALE GENOMIC DNA]</scope>
    <source>
        <strain evidence="3">455</strain>
    </source>
</reference>
<organism evidence="3 4">
    <name type="scientific">Candidatus Thiodubiliella endoseptemdiera</name>
    <dbReference type="NCBI Taxonomy" id="2738886"/>
    <lineage>
        <taxon>Bacteria</taxon>
        <taxon>Pseudomonadati</taxon>
        <taxon>Pseudomonadota</taxon>
        <taxon>Gammaproteobacteria</taxon>
        <taxon>Candidatus Pseudothioglobaceae</taxon>
        <taxon>Candidatus Thiodubiliella</taxon>
    </lineage>
</organism>
<dbReference type="InterPro" id="IPR015919">
    <property type="entry name" value="Cadherin-like_sf"/>
</dbReference>
<dbReference type="EMBL" id="JACCHT010000002">
    <property type="protein sequence ID" value="NYT28011.1"/>
    <property type="molecule type" value="Genomic_DNA"/>
</dbReference>
<dbReference type="GO" id="GO:0005509">
    <property type="term" value="F:calcium ion binding"/>
    <property type="evidence" value="ECO:0007669"/>
    <property type="project" value="InterPro"/>
</dbReference>
<evidence type="ECO:0000313" key="4">
    <source>
        <dbReference type="Proteomes" id="UP000568751"/>
    </source>
</evidence>
<evidence type="ECO:0000313" key="3">
    <source>
        <dbReference type="EMBL" id="NYT28011.1"/>
    </source>
</evidence>
<accession>A0A853F4S6</accession>
<dbReference type="Gene3D" id="2.60.40.60">
    <property type="entry name" value="Cadherins"/>
    <property type="match status" value="2"/>
</dbReference>
<dbReference type="InterPro" id="IPR044016">
    <property type="entry name" value="Big_13"/>
</dbReference>
<feature type="domain" description="Cadherin" evidence="2">
    <location>
        <begin position="1181"/>
        <end position="1283"/>
    </location>
</feature>
<name>A0A853F4S6_9GAMM</name>
<keyword evidence="1" id="KW-0175">Coiled coil</keyword>